<dbReference type="PANTHER" id="PTHR24121">
    <property type="entry name" value="NO MECHANORECEPTOR POTENTIAL C, ISOFORM D-RELATED"/>
    <property type="match status" value="1"/>
</dbReference>
<feature type="repeat" description="ANK" evidence="1">
    <location>
        <begin position="363"/>
        <end position="395"/>
    </location>
</feature>
<keyword evidence="4" id="KW-1185">Reference proteome</keyword>
<evidence type="ECO:0000313" key="4">
    <source>
        <dbReference type="Proteomes" id="UP000027238"/>
    </source>
</evidence>
<feature type="compositionally biased region" description="Polar residues" evidence="2">
    <location>
        <begin position="239"/>
        <end position="252"/>
    </location>
</feature>
<name>A0A066WUZ1_COLSU</name>
<dbReference type="eggNOG" id="KOG4177">
    <property type="taxonomic scope" value="Eukaryota"/>
</dbReference>
<evidence type="ECO:0000256" key="2">
    <source>
        <dbReference type="SAM" id="MobiDB-lite"/>
    </source>
</evidence>
<dbReference type="GO" id="GO:0009116">
    <property type="term" value="P:nucleoside metabolic process"/>
    <property type="evidence" value="ECO:0007669"/>
    <property type="project" value="InterPro"/>
</dbReference>
<feature type="repeat" description="ANK" evidence="1">
    <location>
        <begin position="565"/>
        <end position="597"/>
    </location>
</feature>
<feature type="repeat" description="ANK" evidence="1">
    <location>
        <begin position="465"/>
        <end position="497"/>
    </location>
</feature>
<dbReference type="Pfam" id="PF12796">
    <property type="entry name" value="Ank_2"/>
    <property type="match status" value="3"/>
</dbReference>
<dbReference type="PRINTS" id="PR01415">
    <property type="entry name" value="ANKYRIN"/>
</dbReference>
<keyword evidence="1" id="KW-0040">ANK repeat</keyword>
<feature type="region of interest" description="Disordered" evidence="2">
    <location>
        <begin position="1"/>
        <end position="46"/>
    </location>
</feature>
<evidence type="ECO:0000256" key="1">
    <source>
        <dbReference type="PROSITE-ProRule" id="PRU00023"/>
    </source>
</evidence>
<dbReference type="Gene3D" id="3.40.50.1580">
    <property type="entry name" value="Nucleoside phosphorylase domain"/>
    <property type="match status" value="1"/>
</dbReference>
<feature type="repeat" description="ANK" evidence="1">
    <location>
        <begin position="631"/>
        <end position="660"/>
    </location>
</feature>
<dbReference type="GO" id="GO:0003824">
    <property type="term" value="F:catalytic activity"/>
    <property type="evidence" value="ECO:0007669"/>
    <property type="project" value="InterPro"/>
</dbReference>
<protein>
    <submittedName>
        <fullName evidence="3">Uncharacterized protein</fullName>
    </submittedName>
</protein>
<feature type="repeat" description="ANK" evidence="1">
    <location>
        <begin position="330"/>
        <end position="362"/>
    </location>
</feature>
<feature type="repeat" description="ANK" evidence="1">
    <location>
        <begin position="297"/>
        <end position="329"/>
    </location>
</feature>
<gene>
    <name evidence="3" type="ORF">CSUB01_04081</name>
</gene>
<dbReference type="PROSITE" id="PS50088">
    <property type="entry name" value="ANK_REPEAT"/>
    <property type="match status" value="11"/>
</dbReference>
<feature type="repeat" description="ANK" evidence="1">
    <location>
        <begin position="431"/>
        <end position="463"/>
    </location>
</feature>
<accession>A0A066WUZ1</accession>
<dbReference type="OrthoDB" id="2423701at2759"/>
<reference evidence="4" key="1">
    <citation type="journal article" date="2014" name="Genome Announc.">
        <title>Draft genome sequence of Colletotrichum sublineola, a destructive pathogen of cultivated sorghum.</title>
        <authorList>
            <person name="Baroncelli R."/>
            <person name="Sanz-Martin J.M."/>
            <person name="Rech G.E."/>
            <person name="Sukno S.A."/>
            <person name="Thon M.R."/>
        </authorList>
    </citation>
    <scope>NUCLEOTIDE SEQUENCE [LARGE SCALE GENOMIC DNA]</scope>
    <source>
        <strain evidence="4">TX430BB</strain>
    </source>
</reference>
<evidence type="ECO:0000313" key="3">
    <source>
        <dbReference type="EMBL" id="KDN60673.1"/>
    </source>
</evidence>
<dbReference type="Proteomes" id="UP000027238">
    <property type="component" value="Unassembled WGS sequence"/>
</dbReference>
<dbReference type="EMBL" id="JMSE01001482">
    <property type="protein sequence ID" value="KDN60673.1"/>
    <property type="molecule type" value="Genomic_DNA"/>
</dbReference>
<comment type="caution">
    <text evidence="3">The sequence shown here is derived from an EMBL/GenBank/DDBJ whole genome shotgun (WGS) entry which is preliminary data.</text>
</comment>
<dbReference type="Gene3D" id="1.25.40.20">
    <property type="entry name" value="Ankyrin repeat-containing domain"/>
    <property type="match status" value="4"/>
</dbReference>
<dbReference type="PROSITE" id="PS50297">
    <property type="entry name" value="ANK_REP_REGION"/>
    <property type="match status" value="11"/>
</dbReference>
<dbReference type="Pfam" id="PF13637">
    <property type="entry name" value="Ank_4"/>
    <property type="match status" value="2"/>
</dbReference>
<dbReference type="SMART" id="SM00248">
    <property type="entry name" value="ANK"/>
    <property type="match status" value="11"/>
</dbReference>
<sequence>MDLPAGGGADCRHGDAGRGTRSFTAVGSRPQRLQPRGGHSGAVQYDHGKARDGQFQRTGALAPPPAVLLNAAQALAVQRARTADDPVLSNVKRINTSLRSLRRFRFPGVGNDHLYQPQCDHRQPGASCERAECDPSQRIPRPEEDDGTFVIMHRGTIASGELVVKTAGLRDMLAQQYGLLCFEMEAAGALGDFPCMIVRGVSDYCDSHKNDQWHGYAAAVAAAYARQLFFHMPIHEVQHSSSSTEGRPNSNDGIGAAIPGNKGPTPRRETPRDSLVEVVKQSSANTEDITTIVTSKDTWVPMHAASRHGHLEVVRLLLENGVSASIPDDYNRTPIYQASQHGHLEVVKLLLESGAIARAPNKEGWTPVYQASRNGHIDVVKLLLENGATATDMTYKGGWTPIHAASNNGHTEIVKLLLENGANASTVANVNGHTPMYEASRNGNTKLVELLLKYGASGTKVSTQLGWAPIHVATDNGHTEVVKLLVGNGSNANTVRNKEGWTPIHLASKRGHVKLVKFLLESGANVNDTNNDGWTPIYLASRRGHTEVVKLLLGNRADAAVANDGGWTALHTASTEGHVDVVRLLLENGASVDIRSGDGWVPIHSASMNGHVQVVKLLLERGVSPTTASNNGQTPIYVASANGHLNLVKLLLDSGNKAIR</sequence>
<organism evidence="3 4">
    <name type="scientific">Colletotrichum sublineola</name>
    <name type="common">Sorghum anthracnose fungus</name>
    <dbReference type="NCBI Taxonomy" id="1173701"/>
    <lineage>
        <taxon>Eukaryota</taxon>
        <taxon>Fungi</taxon>
        <taxon>Dikarya</taxon>
        <taxon>Ascomycota</taxon>
        <taxon>Pezizomycotina</taxon>
        <taxon>Sordariomycetes</taxon>
        <taxon>Hypocreomycetidae</taxon>
        <taxon>Glomerellales</taxon>
        <taxon>Glomerellaceae</taxon>
        <taxon>Colletotrichum</taxon>
        <taxon>Colletotrichum graminicola species complex</taxon>
    </lineage>
</organism>
<feature type="repeat" description="ANK" evidence="1">
    <location>
        <begin position="598"/>
        <end position="630"/>
    </location>
</feature>
<dbReference type="STRING" id="1173701.A0A066WUZ1"/>
<dbReference type="OMA" id="DEENGPW"/>
<proteinExistence type="predicted"/>
<dbReference type="HOGENOM" id="CLU_415608_0_0_1"/>
<dbReference type="AlphaFoldDB" id="A0A066WUZ1"/>
<feature type="region of interest" description="Disordered" evidence="2">
    <location>
        <begin position="239"/>
        <end position="272"/>
    </location>
</feature>
<dbReference type="InterPro" id="IPR035994">
    <property type="entry name" value="Nucleoside_phosphorylase_sf"/>
</dbReference>
<dbReference type="SUPFAM" id="SSF48403">
    <property type="entry name" value="Ankyrin repeat"/>
    <property type="match status" value="1"/>
</dbReference>
<dbReference type="InterPro" id="IPR036770">
    <property type="entry name" value="Ankyrin_rpt-contain_sf"/>
</dbReference>
<dbReference type="SUPFAM" id="SSF53167">
    <property type="entry name" value="Purine and uridine phosphorylases"/>
    <property type="match status" value="1"/>
</dbReference>
<dbReference type="PANTHER" id="PTHR24121:SF23">
    <property type="entry name" value="NO MECHANORECEPTOR POTENTIAL C, ISOFORM H"/>
    <property type="match status" value="1"/>
</dbReference>
<feature type="repeat" description="ANK" evidence="1">
    <location>
        <begin position="397"/>
        <end position="429"/>
    </location>
</feature>
<feature type="repeat" description="ANK" evidence="1">
    <location>
        <begin position="532"/>
        <end position="564"/>
    </location>
</feature>
<feature type="repeat" description="ANK" evidence="1">
    <location>
        <begin position="499"/>
        <end position="531"/>
    </location>
</feature>
<dbReference type="InterPro" id="IPR002110">
    <property type="entry name" value="Ankyrin_rpt"/>
</dbReference>